<dbReference type="InterPro" id="IPR045743">
    <property type="entry name" value="DUF6089"/>
</dbReference>
<name>A0A344TCS9_9BACT</name>
<keyword evidence="4" id="KW-1185">Reference proteome</keyword>
<proteinExistence type="predicted"/>
<sequence>MRYLYVRFLLLFFVNSFIVNAQDRFEVGVFGGSSGYLGDLNKSDILSKEPKPSFGVLGRYNFSDYFAVKAGLIKGRLSGKDSHYPDRAFRNFTTTTPLTEVSAQFEWHPWPLTQPRLRHRFSPSFSPFLFAGLGFVRTKPKADLENMIVEKPQFVQGAAIDRSAVYKSMHGVVPFGIGVKYRFHPQWTLAAEAGFRITFSDYLDGISFAGNPAKTDRYIISGISVVYRFNKRPFGFKIRNPTKCDFVQE</sequence>
<dbReference type="OrthoDB" id="1522982at2"/>
<evidence type="ECO:0000256" key="1">
    <source>
        <dbReference type="SAM" id="SignalP"/>
    </source>
</evidence>
<dbReference type="KEGG" id="run:DR864_01255"/>
<reference evidence="3 4" key="1">
    <citation type="submission" date="2018-07" db="EMBL/GenBank/DDBJ databases">
        <title>Genome sequencing of Runella.</title>
        <authorList>
            <person name="Baek M.-G."/>
            <person name="Yi H."/>
        </authorList>
    </citation>
    <scope>NUCLEOTIDE SEQUENCE [LARGE SCALE GENOMIC DNA]</scope>
    <source>
        <strain evidence="3 4">HYN0085</strain>
    </source>
</reference>
<dbReference type="Pfam" id="PF19573">
    <property type="entry name" value="DUF6089"/>
    <property type="match status" value="1"/>
</dbReference>
<dbReference type="Gene3D" id="2.40.160.20">
    <property type="match status" value="1"/>
</dbReference>
<dbReference type="EMBL" id="CP030850">
    <property type="protein sequence ID" value="AXE16450.1"/>
    <property type="molecule type" value="Genomic_DNA"/>
</dbReference>
<evidence type="ECO:0000259" key="2">
    <source>
        <dbReference type="Pfam" id="PF19573"/>
    </source>
</evidence>
<protein>
    <recommendedName>
        <fullName evidence="2">DUF6089 domain-containing protein</fullName>
    </recommendedName>
</protein>
<dbReference type="RefSeq" id="WP_114065237.1">
    <property type="nucleotide sequence ID" value="NZ_CP030850.1"/>
</dbReference>
<dbReference type="InterPro" id="IPR011250">
    <property type="entry name" value="OMP/PagP_B-barrel"/>
</dbReference>
<organism evidence="3 4">
    <name type="scientific">Runella rosea</name>
    <dbReference type="NCBI Taxonomy" id="2259595"/>
    <lineage>
        <taxon>Bacteria</taxon>
        <taxon>Pseudomonadati</taxon>
        <taxon>Bacteroidota</taxon>
        <taxon>Cytophagia</taxon>
        <taxon>Cytophagales</taxon>
        <taxon>Spirosomataceae</taxon>
        <taxon>Runella</taxon>
    </lineage>
</organism>
<dbReference type="SUPFAM" id="SSF56925">
    <property type="entry name" value="OMPA-like"/>
    <property type="match status" value="1"/>
</dbReference>
<feature type="signal peptide" evidence="1">
    <location>
        <begin position="1"/>
        <end position="21"/>
    </location>
</feature>
<accession>A0A344TCS9</accession>
<dbReference type="Proteomes" id="UP000251993">
    <property type="component" value="Chromosome"/>
</dbReference>
<feature type="chain" id="PRO_5017039206" description="DUF6089 domain-containing protein" evidence="1">
    <location>
        <begin position="22"/>
        <end position="249"/>
    </location>
</feature>
<gene>
    <name evidence="3" type="ORF">DR864_01255</name>
</gene>
<feature type="domain" description="DUF6089" evidence="2">
    <location>
        <begin position="9"/>
        <end position="233"/>
    </location>
</feature>
<evidence type="ECO:0000313" key="4">
    <source>
        <dbReference type="Proteomes" id="UP000251993"/>
    </source>
</evidence>
<evidence type="ECO:0000313" key="3">
    <source>
        <dbReference type="EMBL" id="AXE16450.1"/>
    </source>
</evidence>
<dbReference type="AlphaFoldDB" id="A0A344TCS9"/>
<keyword evidence="1" id="KW-0732">Signal</keyword>